<evidence type="ECO:0000313" key="3">
    <source>
        <dbReference type="EMBL" id="MFG3010515.1"/>
    </source>
</evidence>
<organism evidence="3 4">
    <name type="scientific">Streptomyces cinerochromogenes</name>
    <dbReference type="NCBI Taxonomy" id="66422"/>
    <lineage>
        <taxon>Bacteria</taxon>
        <taxon>Bacillati</taxon>
        <taxon>Actinomycetota</taxon>
        <taxon>Actinomycetes</taxon>
        <taxon>Kitasatosporales</taxon>
        <taxon>Streptomycetaceae</taxon>
        <taxon>Streptomyces</taxon>
    </lineage>
</organism>
<dbReference type="RefSeq" id="WP_392816654.1">
    <property type="nucleotide sequence ID" value="NZ_JBICYV010000003.1"/>
</dbReference>
<dbReference type="EMBL" id="JBICYV010000003">
    <property type="protein sequence ID" value="MFG3010515.1"/>
    <property type="molecule type" value="Genomic_DNA"/>
</dbReference>
<gene>
    <name evidence="3" type="ORF">ACGFZB_08645</name>
</gene>
<evidence type="ECO:0000313" key="4">
    <source>
        <dbReference type="Proteomes" id="UP001604267"/>
    </source>
</evidence>
<reference evidence="3 4" key="1">
    <citation type="submission" date="2024-10" db="EMBL/GenBank/DDBJ databases">
        <title>The Natural Products Discovery Center: Release of the First 8490 Sequenced Strains for Exploring Actinobacteria Biosynthetic Diversity.</title>
        <authorList>
            <person name="Kalkreuter E."/>
            <person name="Kautsar S.A."/>
            <person name="Yang D."/>
            <person name="Bader C.D."/>
            <person name="Teijaro C.N."/>
            <person name="Fluegel L."/>
            <person name="Davis C.M."/>
            <person name="Simpson J.R."/>
            <person name="Lauterbach L."/>
            <person name="Steele A.D."/>
            <person name="Gui C."/>
            <person name="Meng S."/>
            <person name="Li G."/>
            <person name="Viehrig K."/>
            <person name="Ye F."/>
            <person name="Su P."/>
            <person name="Kiefer A.F."/>
            <person name="Nichols A."/>
            <person name="Cepeda A.J."/>
            <person name="Yan W."/>
            <person name="Fan B."/>
            <person name="Jiang Y."/>
            <person name="Adhikari A."/>
            <person name="Zheng C.-J."/>
            <person name="Schuster L."/>
            <person name="Cowan T.M."/>
            <person name="Smanski M.J."/>
            <person name="Chevrette M.G."/>
            <person name="De Carvalho L.P.S."/>
            <person name="Shen B."/>
        </authorList>
    </citation>
    <scope>NUCLEOTIDE SEQUENCE [LARGE SCALE GENOMIC DNA]</scope>
    <source>
        <strain evidence="3 4">NPDC048320</strain>
    </source>
</reference>
<evidence type="ECO:0000256" key="1">
    <source>
        <dbReference type="SAM" id="MobiDB-lite"/>
    </source>
</evidence>
<protein>
    <recommendedName>
        <fullName evidence="5">Secreted protein</fullName>
    </recommendedName>
</protein>
<proteinExistence type="predicted"/>
<keyword evidence="2" id="KW-0732">Signal</keyword>
<feature type="chain" id="PRO_5046088090" description="Secreted protein" evidence="2">
    <location>
        <begin position="33"/>
        <end position="219"/>
    </location>
</feature>
<sequence length="219" mass="22910">MTRLSRLQRLTLLAASATVISGGVLLPGTAFAAPASQTAAAADVAAHWTQTTDSPSGISIQLPGKAEAQKANDKGVNSRSYVVQTPYGAIGFGVDDVPGTDASAPWDLKGSLKAAVDSYNAESRSSRDVLRSTDVKEGLTPDGHRELSAELTAPDGTKGHIHLIDQGKYLITVVTVSVDGHPDQMDRDHQRALDSIKVSDDHAGQSEGTDRSSEAPRAV</sequence>
<keyword evidence="4" id="KW-1185">Reference proteome</keyword>
<dbReference type="Proteomes" id="UP001604267">
    <property type="component" value="Unassembled WGS sequence"/>
</dbReference>
<comment type="caution">
    <text evidence="3">The sequence shown here is derived from an EMBL/GenBank/DDBJ whole genome shotgun (WGS) entry which is preliminary data.</text>
</comment>
<name>A0ABW7B029_9ACTN</name>
<evidence type="ECO:0008006" key="5">
    <source>
        <dbReference type="Google" id="ProtNLM"/>
    </source>
</evidence>
<accession>A0ABW7B029</accession>
<feature type="region of interest" description="Disordered" evidence="1">
    <location>
        <begin position="181"/>
        <end position="219"/>
    </location>
</feature>
<feature type="signal peptide" evidence="2">
    <location>
        <begin position="1"/>
        <end position="32"/>
    </location>
</feature>
<evidence type="ECO:0000256" key="2">
    <source>
        <dbReference type="SAM" id="SignalP"/>
    </source>
</evidence>